<feature type="compositionally biased region" description="Polar residues" evidence="1">
    <location>
        <begin position="161"/>
        <end position="184"/>
    </location>
</feature>
<evidence type="ECO:0000313" key="3">
    <source>
        <dbReference type="Proteomes" id="UP000243723"/>
    </source>
</evidence>
<feature type="region of interest" description="Disordered" evidence="1">
    <location>
        <begin position="155"/>
        <end position="187"/>
    </location>
</feature>
<feature type="compositionally biased region" description="Pro residues" evidence="1">
    <location>
        <begin position="259"/>
        <end position="277"/>
    </location>
</feature>
<name>A0A2P8AIV6_9PEZI</name>
<accession>A0A2P8AIV6</accession>
<feature type="compositionally biased region" description="Polar residues" evidence="1">
    <location>
        <begin position="206"/>
        <end position="216"/>
    </location>
</feature>
<gene>
    <name evidence="2" type="ORF">B9Z65_536</name>
</gene>
<evidence type="ECO:0000256" key="1">
    <source>
        <dbReference type="SAM" id="MobiDB-lite"/>
    </source>
</evidence>
<feature type="compositionally biased region" description="Polar residues" evidence="1">
    <location>
        <begin position="102"/>
        <end position="111"/>
    </location>
</feature>
<proteinExistence type="predicted"/>
<reference evidence="2 3" key="1">
    <citation type="submission" date="2017-05" db="EMBL/GenBank/DDBJ databases">
        <title>Draft genome sequence of Elsinoe australis.</title>
        <authorList>
            <person name="Cheng Q."/>
        </authorList>
    </citation>
    <scope>NUCLEOTIDE SEQUENCE [LARGE SCALE GENOMIC DNA]</scope>
    <source>
        <strain evidence="2 3">NL1</strain>
    </source>
</reference>
<feature type="region of interest" description="Disordered" evidence="1">
    <location>
        <begin position="1"/>
        <end position="34"/>
    </location>
</feature>
<comment type="caution">
    <text evidence="2">The sequence shown here is derived from an EMBL/GenBank/DDBJ whole genome shotgun (WGS) entry which is preliminary data.</text>
</comment>
<dbReference type="EMBL" id="NHZQ01000003">
    <property type="protein sequence ID" value="PSK60386.1"/>
    <property type="molecule type" value="Genomic_DNA"/>
</dbReference>
<organism evidence="2 3">
    <name type="scientific">Elsinoe australis</name>
    <dbReference type="NCBI Taxonomy" id="40998"/>
    <lineage>
        <taxon>Eukaryota</taxon>
        <taxon>Fungi</taxon>
        <taxon>Dikarya</taxon>
        <taxon>Ascomycota</taxon>
        <taxon>Pezizomycotina</taxon>
        <taxon>Dothideomycetes</taxon>
        <taxon>Dothideomycetidae</taxon>
        <taxon>Myriangiales</taxon>
        <taxon>Elsinoaceae</taxon>
        <taxon>Elsinoe</taxon>
    </lineage>
</organism>
<dbReference type="Proteomes" id="UP000243723">
    <property type="component" value="Unassembled WGS sequence"/>
</dbReference>
<feature type="region of interest" description="Disordered" evidence="1">
    <location>
        <begin position="102"/>
        <end position="139"/>
    </location>
</feature>
<protein>
    <submittedName>
        <fullName evidence="2">Uncharacterized protein</fullName>
    </submittedName>
</protein>
<feature type="compositionally biased region" description="Pro residues" evidence="1">
    <location>
        <begin position="236"/>
        <end position="245"/>
    </location>
</feature>
<evidence type="ECO:0000313" key="2">
    <source>
        <dbReference type="EMBL" id="PSK60386.1"/>
    </source>
</evidence>
<dbReference type="OrthoDB" id="3942661at2759"/>
<feature type="compositionally biased region" description="Basic and acidic residues" evidence="1">
    <location>
        <begin position="115"/>
        <end position="127"/>
    </location>
</feature>
<feature type="region of interest" description="Disordered" evidence="1">
    <location>
        <begin position="47"/>
        <end position="83"/>
    </location>
</feature>
<feature type="compositionally biased region" description="Basic and acidic residues" evidence="1">
    <location>
        <begin position="49"/>
        <end position="71"/>
    </location>
</feature>
<feature type="compositionally biased region" description="Polar residues" evidence="1">
    <location>
        <begin position="281"/>
        <end position="292"/>
    </location>
</feature>
<sequence>MPAGLSRRAHTTKQAKADFKSRGASYVSPAEKKRLERGAELLARAKRIKAQEAKKKEWQEKKSKEQGKQNEDPNLSSQRRLDKFGYASSQFHLGKFFKSATTTKTDDSALTSRAAPEKTDEISKDATPEATPPTSPVDMTMFLDTSTQIARDIAEKESPSAPVQNHISPVASRQQPTGFPSFSSDFDDETIAELDTVVEQLEFRRSQSPVKSQSPAISPKPDMNLKASSNSGKQMMPPPMLPPPRSALAAKPKNGLGRPHPPTPAFSKPMLPPPKPALPQKRSQTSPGTTSYTRKKPSPDFSIFGWSNADLDDLASDDIILSQMPAR</sequence>
<keyword evidence="3" id="KW-1185">Reference proteome</keyword>
<dbReference type="AlphaFoldDB" id="A0A2P8AIV6"/>
<feature type="region of interest" description="Disordered" evidence="1">
    <location>
        <begin position="202"/>
        <end position="302"/>
    </location>
</feature>